<evidence type="ECO:0000256" key="2">
    <source>
        <dbReference type="ARBA" id="ARBA00023125"/>
    </source>
</evidence>
<feature type="domain" description="HTH rpiR-type" evidence="4">
    <location>
        <begin position="1"/>
        <end position="76"/>
    </location>
</feature>
<dbReference type="AlphaFoldDB" id="A0A5R8LGR4"/>
<protein>
    <submittedName>
        <fullName evidence="6">MurR/RpiR family transcriptional regulator</fullName>
    </submittedName>
</protein>
<dbReference type="GO" id="GO:0003677">
    <property type="term" value="F:DNA binding"/>
    <property type="evidence" value="ECO:0007669"/>
    <property type="project" value="UniProtKB-KW"/>
</dbReference>
<dbReference type="EMBL" id="VBWO01000026">
    <property type="protein sequence ID" value="TLF35897.1"/>
    <property type="molecule type" value="Genomic_DNA"/>
</dbReference>
<keyword evidence="2" id="KW-0238">DNA-binding</keyword>
<dbReference type="GO" id="GO:0003700">
    <property type="term" value="F:DNA-binding transcription factor activity"/>
    <property type="evidence" value="ECO:0007669"/>
    <property type="project" value="InterPro"/>
</dbReference>
<keyword evidence="3" id="KW-0804">Transcription</keyword>
<evidence type="ECO:0000256" key="3">
    <source>
        <dbReference type="ARBA" id="ARBA00023163"/>
    </source>
</evidence>
<dbReference type="InterPro" id="IPR000281">
    <property type="entry name" value="HTH_RpiR"/>
</dbReference>
<dbReference type="Gene3D" id="1.10.10.10">
    <property type="entry name" value="Winged helix-like DNA-binding domain superfamily/Winged helix DNA-binding domain"/>
    <property type="match status" value="1"/>
</dbReference>
<dbReference type="Pfam" id="PF01418">
    <property type="entry name" value="HTH_6"/>
    <property type="match status" value="1"/>
</dbReference>
<dbReference type="PANTHER" id="PTHR30514">
    <property type="entry name" value="GLUCOKINASE"/>
    <property type="match status" value="1"/>
</dbReference>
<reference evidence="6 7" key="1">
    <citation type="submission" date="2019-05" db="EMBL/GenBank/DDBJ databases">
        <title>Genome-based reclassification of Lactobacillus casei as Lactobacillus casei subsp. casei. subsp.nov., description of Lactobacillus casei subsp. zeae subsp. nov., and emended description of Lactobacillus casei.</title>
        <authorList>
            <person name="Huang C.-H."/>
        </authorList>
    </citation>
    <scope>NUCLEOTIDE SEQUENCE [LARGE SCALE GENOMIC DNA]</scope>
    <source>
        <strain evidence="6 7">CRBIP24.44</strain>
    </source>
</reference>
<evidence type="ECO:0000259" key="5">
    <source>
        <dbReference type="PROSITE" id="PS51464"/>
    </source>
</evidence>
<proteinExistence type="predicted"/>
<dbReference type="InterPro" id="IPR035472">
    <property type="entry name" value="RpiR-like_SIS"/>
</dbReference>
<evidence type="ECO:0000256" key="1">
    <source>
        <dbReference type="ARBA" id="ARBA00023015"/>
    </source>
</evidence>
<dbReference type="Pfam" id="PF01380">
    <property type="entry name" value="SIS"/>
    <property type="match status" value="1"/>
</dbReference>
<name>A0A5R8LGR4_LACZE</name>
<dbReference type="PANTHER" id="PTHR30514:SF21">
    <property type="entry name" value="RPIR-FAMILY TRANSCRIPTIONAL REGULATOR"/>
    <property type="match status" value="1"/>
</dbReference>
<comment type="caution">
    <text evidence="6">The sequence shown here is derived from an EMBL/GenBank/DDBJ whole genome shotgun (WGS) entry which is preliminary data.</text>
</comment>
<evidence type="ECO:0000259" key="4">
    <source>
        <dbReference type="PROSITE" id="PS51071"/>
    </source>
</evidence>
<feature type="domain" description="SIS" evidence="5">
    <location>
        <begin position="115"/>
        <end position="257"/>
    </location>
</feature>
<dbReference type="GO" id="GO:1901135">
    <property type="term" value="P:carbohydrate derivative metabolic process"/>
    <property type="evidence" value="ECO:0007669"/>
    <property type="project" value="InterPro"/>
</dbReference>
<dbReference type="GO" id="GO:0097367">
    <property type="term" value="F:carbohydrate derivative binding"/>
    <property type="evidence" value="ECO:0007669"/>
    <property type="project" value="InterPro"/>
</dbReference>
<dbReference type="PROSITE" id="PS51464">
    <property type="entry name" value="SIS"/>
    <property type="match status" value="1"/>
</dbReference>
<keyword evidence="1" id="KW-0805">Transcription regulation</keyword>
<dbReference type="InterPro" id="IPR036388">
    <property type="entry name" value="WH-like_DNA-bd_sf"/>
</dbReference>
<dbReference type="PROSITE" id="PS51071">
    <property type="entry name" value="HTH_RPIR"/>
    <property type="match status" value="1"/>
</dbReference>
<evidence type="ECO:0000313" key="7">
    <source>
        <dbReference type="Proteomes" id="UP000309885"/>
    </source>
</evidence>
<dbReference type="InterPro" id="IPR046348">
    <property type="entry name" value="SIS_dom_sf"/>
</dbReference>
<organism evidence="6 7">
    <name type="scientific">Lacticaseibacillus zeae</name>
    <name type="common">Lactobacillus zeae</name>
    <dbReference type="NCBI Taxonomy" id="57037"/>
    <lineage>
        <taxon>Bacteria</taxon>
        <taxon>Bacillati</taxon>
        <taxon>Bacillota</taxon>
        <taxon>Bacilli</taxon>
        <taxon>Lactobacillales</taxon>
        <taxon>Lactobacillaceae</taxon>
        <taxon>Lacticaseibacillus</taxon>
    </lineage>
</organism>
<dbReference type="SUPFAM" id="SSF46689">
    <property type="entry name" value="Homeodomain-like"/>
    <property type="match status" value="1"/>
</dbReference>
<gene>
    <name evidence="6" type="ORF">FEI15_15145</name>
</gene>
<dbReference type="InterPro" id="IPR047640">
    <property type="entry name" value="RpiR-like"/>
</dbReference>
<dbReference type="Proteomes" id="UP000309885">
    <property type="component" value="Unassembled WGS sequence"/>
</dbReference>
<sequence>MENVFQEVVYGHTSPTEAYLWDYIENHQQTVVNASITQLSAAANVSPATIVRTMKKKGFNGYTEFRHDLLKRTGDAEPFGILDQVDDQIKKVIMQNQIEVHNTLDNLKVSVIEDSVQLLAKDEIVLVLARGLSESIASEVTLKLQLLGKYAEFFSDPNIIQIIAGQISPKAVALTITLNGETPELVAAAKTLAARDIPQIILTTNAEAPIVQYADELFVGYKSKAAYFDKYEVASRLPLQVMSRILLNSYVVRKRKQAR</sequence>
<dbReference type="CDD" id="cd05013">
    <property type="entry name" value="SIS_RpiR"/>
    <property type="match status" value="1"/>
</dbReference>
<dbReference type="InterPro" id="IPR001347">
    <property type="entry name" value="SIS_dom"/>
</dbReference>
<accession>A0A5R8LGR4</accession>
<dbReference type="SUPFAM" id="SSF53697">
    <property type="entry name" value="SIS domain"/>
    <property type="match status" value="1"/>
</dbReference>
<dbReference type="Gene3D" id="3.40.50.10490">
    <property type="entry name" value="Glucose-6-phosphate isomerase like protein, domain 1"/>
    <property type="match status" value="1"/>
</dbReference>
<evidence type="ECO:0000313" key="6">
    <source>
        <dbReference type="EMBL" id="TLF35897.1"/>
    </source>
</evidence>
<dbReference type="InterPro" id="IPR009057">
    <property type="entry name" value="Homeodomain-like_sf"/>
</dbReference>